<comment type="caution">
    <text evidence="1">The sequence shown here is derived from an EMBL/GenBank/DDBJ whole genome shotgun (WGS) entry which is preliminary data.</text>
</comment>
<evidence type="ECO:0000313" key="2">
    <source>
        <dbReference type="Proteomes" id="UP001208888"/>
    </source>
</evidence>
<proteinExistence type="predicted"/>
<dbReference type="AlphaFoldDB" id="A0AAJ1D1X1"/>
<organism evidence="1 2">
    <name type="scientific">Pantoea ananas</name>
    <name type="common">Erwinia uredovora</name>
    <dbReference type="NCBI Taxonomy" id="553"/>
    <lineage>
        <taxon>Bacteria</taxon>
        <taxon>Pseudomonadati</taxon>
        <taxon>Pseudomonadota</taxon>
        <taxon>Gammaproteobacteria</taxon>
        <taxon>Enterobacterales</taxon>
        <taxon>Erwiniaceae</taxon>
        <taxon>Pantoea</taxon>
    </lineage>
</organism>
<gene>
    <name evidence="1" type="ORF">NB703_003760</name>
</gene>
<accession>A0AAJ1D1X1</accession>
<protein>
    <submittedName>
        <fullName evidence="1">Uncharacterized protein</fullName>
    </submittedName>
</protein>
<dbReference type="EMBL" id="JANFVX010000018">
    <property type="protein sequence ID" value="MCW0345667.1"/>
    <property type="molecule type" value="Genomic_DNA"/>
</dbReference>
<evidence type="ECO:0000313" key="1">
    <source>
        <dbReference type="EMBL" id="MCW0345667.1"/>
    </source>
</evidence>
<sequence>MNTKSFIDEDEISPDLIFSQMTNETFKAPRPWFEDGVNTKKTVITRLLPEFTQYLIAGIPAIAEYIDAITVRI</sequence>
<reference evidence="1" key="1">
    <citation type="submission" date="2022-06" db="EMBL/GenBank/DDBJ databases">
        <title>Dynamics of rice microbiomes reveals core vertical transmitted seed endophytes.</title>
        <authorList>
            <person name="Liao K."/>
            <person name="Zhang X."/>
        </authorList>
    </citation>
    <scope>NUCLEOTIDE SEQUENCE</scope>
    <source>
        <strain evidence="1">JT1-17</strain>
    </source>
</reference>
<dbReference type="Proteomes" id="UP001208888">
    <property type="component" value="Unassembled WGS sequence"/>
</dbReference>
<name>A0AAJ1D1X1_PANAN</name>